<organism evidence="5 6">
    <name type="scientific">Etheostoma spectabile</name>
    <name type="common">orangethroat darter</name>
    <dbReference type="NCBI Taxonomy" id="54343"/>
    <lineage>
        <taxon>Eukaryota</taxon>
        <taxon>Metazoa</taxon>
        <taxon>Chordata</taxon>
        <taxon>Craniata</taxon>
        <taxon>Vertebrata</taxon>
        <taxon>Euteleostomi</taxon>
        <taxon>Actinopterygii</taxon>
        <taxon>Neopterygii</taxon>
        <taxon>Teleostei</taxon>
        <taxon>Neoteleostei</taxon>
        <taxon>Acanthomorphata</taxon>
        <taxon>Eupercaria</taxon>
        <taxon>Perciformes</taxon>
        <taxon>Percoidei</taxon>
        <taxon>Percidae</taxon>
        <taxon>Etheostomatinae</taxon>
        <taxon>Etheostoma</taxon>
    </lineage>
</organism>
<keyword evidence="2" id="KW-0067">ATP-binding</keyword>
<dbReference type="FunFam" id="3.30.200.20:FF:000138">
    <property type="entry name" value="Phosphorylase b kinase gamma catalytic chain, liver/testis"/>
    <property type="match status" value="1"/>
</dbReference>
<dbReference type="Pfam" id="PF00069">
    <property type="entry name" value="Pkinase"/>
    <property type="match status" value="2"/>
</dbReference>
<evidence type="ECO:0000313" key="5">
    <source>
        <dbReference type="EMBL" id="KAA8594262.1"/>
    </source>
</evidence>
<feature type="compositionally biased region" description="Polar residues" evidence="3">
    <location>
        <begin position="498"/>
        <end position="512"/>
    </location>
</feature>
<reference evidence="5 6" key="1">
    <citation type="submission" date="2019-08" db="EMBL/GenBank/DDBJ databases">
        <title>A chromosome-level genome assembly, high-density linkage maps, and genome scans reveal the genomic architecture of hybrid incompatibilities underlying speciation via character displacement in darters (Percidae: Etheostominae).</title>
        <authorList>
            <person name="Moran R.L."/>
            <person name="Catchen J.M."/>
            <person name="Fuller R.C."/>
        </authorList>
    </citation>
    <scope>NUCLEOTIDE SEQUENCE [LARGE SCALE GENOMIC DNA]</scope>
    <source>
        <strain evidence="5">EspeVRDwgs_2016</strain>
        <tissue evidence="5">Muscle</tissue>
    </source>
</reference>
<dbReference type="GO" id="GO:0005524">
    <property type="term" value="F:ATP binding"/>
    <property type="evidence" value="ECO:0007669"/>
    <property type="project" value="UniProtKB-UniRule"/>
</dbReference>
<gene>
    <name evidence="5" type="ORF">FQN60_005096</name>
</gene>
<evidence type="ECO:0000256" key="1">
    <source>
        <dbReference type="ARBA" id="ARBA00007218"/>
    </source>
</evidence>
<feature type="compositionally biased region" description="Pro residues" evidence="3">
    <location>
        <begin position="342"/>
        <end position="364"/>
    </location>
</feature>
<dbReference type="InterPro" id="IPR011009">
    <property type="entry name" value="Kinase-like_dom_sf"/>
</dbReference>
<evidence type="ECO:0000256" key="3">
    <source>
        <dbReference type="SAM" id="MobiDB-lite"/>
    </source>
</evidence>
<proteinExistence type="inferred from homology"/>
<comment type="caution">
    <text evidence="5">The sequence shown here is derived from an EMBL/GenBank/DDBJ whole genome shotgun (WGS) entry which is preliminary data.</text>
</comment>
<feature type="domain" description="Protein kinase" evidence="4">
    <location>
        <begin position="549"/>
        <end position="785"/>
    </location>
</feature>
<comment type="similarity">
    <text evidence="1">Belongs to the FAM98 family.</text>
</comment>
<dbReference type="SUPFAM" id="SSF56112">
    <property type="entry name" value="Protein kinase-like (PK-like)"/>
    <property type="match status" value="1"/>
</dbReference>
<dbReference type="PROSITE" id="PS50011">
    <property type="entry name" value="PROTEIN_KINASE_DOM"/>
    <property type="match status" value="1"/>
</dbReference>
<dbReference type="AlphaFoldDB" id="A0A5J5DLU6"/>
<evidence type="ECO:0000256" key="2">
    <source>
        <dbReference type="PROSITE-ProRule" id="PRU10141"/>
    </source>
</evidence>
<dbReference type="EMBL" id="VOFY01000003">
    <property type="protein sequence ID" value="KAA8594262.1"/>
    <property type="molecule type" value="Genomic_DNA"/>
</dbReference>
<feature type="region of interest" description="Disordered" evidence="3">
    <location>
        <begin position="331"/>
        <end position="372"/>
    </location>
</feature>
<accession>A0A5J5DLU6</accession>
<dbReference type="PANTHER" id="PTHR24347">
    <property type="entry name" value="SERINE/THREONINE-PROTEIN KINASE"/>
    <property type="match status" value="1"/>
</dbReference>
<dbReference type="PROSITE" id="PS00107">
    <property type="entry name" value="PROTEIN_KINASE_ATP"/>
    <property type="match status" value="1"/>
</dbReference>
<dbReference type="Pfam" id="PF10239">
    <property type="entry name" value="DUF2465"/>
    <property type="match status" value="1"/>
</dbReference>
<dbReference type="Gene3D" id="3.30.200.20">
    <property type="entry name" value="Phosphorylase Kinase, domain 1"/>
    <property type="match status" value="1"/>
</dbReference>
<dbReference type="InterPro" id="IPR000719">
    <property type="entry name" value="Prot_kinase_dom"/>
</dbReference>
<keyword evidence="2" id="KW-0547">Nucleotide-binding</keyword>
<dbReference type="Proteomes" id="UP000327493">
    <property type="component" value="Chromosome 3"/>
</dbReference>
<feature type="binding site" evidence="2">
    <location>
        <position position="578"/>
    </location>
    <ligand>
        <name>ATP</name>
        <dbReference type="ChEBI" id="CHEBI:30616"/>
    </ligand>
</feature>
<evidence type="ECO:0000259" key="4">
    <source>
        <dbReference type="PROSITE" id="PS50011"/>
    </source>
</evidence>
<keyword evidence="6" id="KW-1185">Reference proteome</keyword>
<dbReference type="Gene3D" id="1.10.510.10">
    <property type="entry name" value="Transferase(Phosphotransferase) domain 1"/>
    <property type="match status" value="1"/>
</dbReference>
<evidence type="ECO:0000313" key="6">
    <source>
        <dbReference type="Proteomes" id="UP000327493"/>
    </source>
</evidence>
<feature type="region of interest" description="Disordered" evidence="3">
    <location>
        <begin position="484"/>
        <end position="524"/>
    </location>
</feature>
<sequence>MERSLATVSAIKALGYPGGCCLTRCKCDELPCPLLTWLTAQLRTVCPELRDSTMTGDVLLVGELRTLLSNMLSPLTVLTSELLGPSILNKVTEYLVSELQAALLMKQKELHPEEKTTGEDSEKEQRVEELAEFCQEYPDDDDKDKRKAEMQAEWILLMHALDIDSSSQITDVLREVESRLTRLPCGEMTNPLLNTSLSSEQWVQVKKINQVLSADYQCRRQMMIKRFQVTLESFAWGEKQKERSEALATVPPLSSLIGSCRVSPSLLIAIREDQSFIEPIMAGKSTSVYKTEEDDQGKLSHPCQCVKIKERKDTDQDEEVVAINVDLRIKKRKGKKSNVRAPPSPPPMARAAPPPSYAPAPMHAPPSAVGAPAAAPRQPGMFAQMATTAAGVAVGSAVGHTIGHAMTGGFGGGHSEPAKPDVTYQEPYQAQPMYQQQPQSMYQQEAPQQQQACSYELKQFIECAQNQSDYKLCEGFSELTLSYDSGPSEPREPRGLTGASSPSFGTLRTPSDTDGYPLSQGLTGTGHAIMTKEEENPDCVGAQEFYAKYETKEILGRGVSSVVRRCINKRTSQEYAVKIIDITPSDKTTPQEIEEIREATVKEIDILKKVCGQENIIQLKDCYESKAFFFLVFDLMKRGELFDYLTEKVTLSEKETRLKFLSFVNVRFKVHKFAVSCNAEVCGTPGYLAPEIIECSMDGGHAGYTTAVDIWSSGVIMYTLLAGSPPFWHRKQMLMLRTILSGSYDFSSPEWEDRSDTVKDLISRMLVVDPKQRYTATDVLNHSFFSQYVVHEVRQFSPYRRFKVICMTVLATMRIYCNYRRAKPVTKEVIKSDPYSVKPIRKLIDACAFKIYGHWVKKGQTQNRAALFENTPKAILLSMVAEADEPVHHIW</sequence>
<dbReference type="InterPro" id="IPR018797">
    <property type="entry name" value="FAM98"/>
</dbReference>
<protein>
    <recommendedName>
        <fullName evidence="4">Protein kinase domain-containing protein</fullName>
    </recommendedName>
</protein>
<dbReference type="GO" id="GO:0004672">
    <property type="term" value="F:protein kinase activity"/>
    <property type="evidence" value="ECO:0007669"/>
    <property type="project" value="InterPro"/>
</dbReference>
<dbReference type="InterPro" id="IPR017441">
    <property type="entry name" value="Protein_kinase_ATP_BS"/>
</dbReference>
<name>A0A5J5DLU6_9PERO</name>